<keyword evidence="2" id="KW-1185">Reference proteome</keyword>
<protein>
    <submittedName>
        <fullName evidence="1">Uncharacterized protein</fullName>
    </submittedName>
</protein>
<proteinExistence type="predicted"/>
<gene>
    <name evidence="1" type="ORF">EDB81DRAFT_51098</name>
</gene>
<accession>A0A9P9JJP2</accession>
<comment type="caution">
    <text evidence="1">The sequence shown here is derived from an EMBL/GenBank/DDBJ whole genome shotgun (WGS) entry which is preliminary data.</text>
</comment>
<evidence type="ECO:0000313" key="1">
    <source>
        <dbReference type="EMBL" id="KAH7176906.1"/>
    </source>
</evidence>
<dbReference type="Proteomes" id="UP000738349">
    <property type="component" value="Unassembled WGS sequence"/>
</dbReference>
<dbReference type="Gene3D" id="3.40.50.300">
    <property type="entry name" value="P-loop containing nucleotide triphosphate hydrolases"/>
    <property type="match status" value="1"/>
</dbReference>
<reference evidence="1" key="1">
    <citation type="journal article" date="2021" name="Nat. Commun.">
        <title>Genetic determinants of endophytism in the Arabidopsis root mycobiome.</title>
        <authorList>
            <person name="Mesny F."/>
            <person name="Miyauchi S."/>
            <person name="Thiergart T."/>
            <person name="Pickel B."/>
            <person name="Atanasova L."/>
            <person name="Karlsson M."/>
            <person name="Huettel B."/>
            <person name="Barry K.W."/>
            <person name="Haridas S."/>
            <person name="Chen C."/>
            <person name="Bauer D."/>
            <person name="Andreopoulos W."/>
            <person name="Pangilinan J."/>
            <person name="LaButti K."/>
            <person name="Riley R."/>
            <person name="Lipzen A."/>
            <person name="Clum A."/>
            <person name="Drula E."/>
            <person name="Henrissat B."/>
            <person name="Kohler A."/>
            <person name="Grigoriev I.V."/>
            <person name="Martin F.M."/>
            <person name="Hacquard S."/>
        </authorList>
    </citation>
    <scope>NUCLEOTIDE SEQUENCE</scope>
    <source>
        <strain evidence="1">MPI-CAGE-AT-0147</strain>
    </source>
</reference>
<evidence type="ECO:0000313" key="2">
    <source>
        <dbReference type="Proteomes" id="UP000738349"/>
    </source>
</evidence>
<dbReference type="InterPro" id="IPR027417">
    <property type="entry name" value="P-loop_NTPase"/>
</dbReference>
<dbReference type="AlphaFoldDB" id="A0A9P9JJP2"/>
<name>A0A9P9JJP2_9HYPO</name>
<dbReference type="EMBL" id="JAGMUV010000001">
    <property type="protein sequence ID" value="KAH7176906.1"/>
    <property type="molecule type" value="Genomic_DNA"/>
</dbReference>
<sequence length="549" mass="59957">MKTSSAESSISGAVTPVIIEDDTFHNHMELLQTQDDFDDEVDEVAMTPIFSESVRRQVLSTLNDRKKVQEAFSQYGLLAGHVRGLPHASLADGKSSTQLDPRIFYNVTVPSSVFICGSQGSGKSHTLSCLLENCLIPSKVAVLPRPLTGLLFHYDSFVSDTGGLPCEAAFLSSSGCVKVKVLCPPTNIRQIKAIYACLPNVIVEELRIRESDLNTKRMLDLMAVSSLQGNGMPLYMHVVTRILRDLRLLQQQHDTKFDYGAFTRALGNENLSDGQRVPLLQRLDTLESFMAKKQASPSKSKKKTTLSGSALDNGNDWAPVSGQLTIVDLSCPCVTSEMACALFNICLSLFLEQDTTIGRVVALDEAHKYLTVGAECQTLTESLLTAIRVQRHIGARIIISTQEPTVSPSLLDLCSVTIVHRFSSPAWLQSLRRHLVGVSSCESEKQSRLSVASATNSGDGDGMENTTPTETAFTEDLLSQIVQLQRGEALMFAPSGIIDTEEISSTARKGTQLVKEYPSTRPSHLGKRLLKIRVRQRVTADGGRSILAT</sequence>
<dbReference type="OrthoDB" id="2316594at2759"/>
<dbReference type="SUPFAM" id="SSF52540">
    <property type="entry name" value="P-loop containing nucleoside triphosphate hydrolases"/>
    <property type="match status" value="1"/>
</dbReference>
<organism evidence="1 2">
    <name type="scientific">Dactylonectria macrodidyma</name>
    <dbReference type="NCBI Taxonomy" id="307937"/>
    <lineage>
        <taxon>Eukaryota</taxon>
        <taxon>Fungi</taxon>
        <taxon>Dikarya</taxon>
        <taxon>Ascomycota</taxon>
        <taxon>Pezizomycotina</taxon>
        <taxon>Sordariomycetes</taxon>
        <taxon>Hypocreomycetidae</taxon>
        <taxon>Hypocreales</taxon>
        <taxon>Nectriaceae</taxon>
        <taxon>Dactylonectria</taxon>
    </lineage>
</organism>